<dbReference type="AlphaFoldDB" id="A0A8K0GME6"/>
<proteinExistence type="predicted"/>
<evidence type="ECO:0000313" key="3">
    <source>
        <dbReference type="Proteomes" id="UP000801492"/>
    </source>
</evidence>
<gene>
    <name evidence="2" type="ORF">ILUMI_01262</name>
</gene>
<accession>A0A8K0GME6</accession>
<evidence type="ECO:0000313" key="2">
    <source>
        <dbReference type="EMBL" id="KAF2904906.1"/>
    </source>
</evidence>
<dbReference type="EMBL" id="VTPC01000652">
    <property type="protein sequence ID" value="KAF2904906.1"/>
    <property type="molecule type" value="Genomic_DNA"/>
</dbReference>
<dbReference type="Proteomes" id="UP000801492">
    <property type="component" value="Unassembled WGS sequence"/>
</dbReference>
<feature type="coiled-coil region" evidence="1">
    <location>
        <begin position="73"/>
        <end position="100"/>
    </location>
</feature>
<keyword evidence="1" id="KW-0175">Coiled coil</keyword>
<keyword evidence="3" id="KW-1185">Reference proteome</keyword>
<evidence type="ECO:0000256" key="1">
    <source>
        <dbReference type="SAM" id="Coils"/>
    </source>
</evidence>
<sequence length="287" mass="33869">MVNLVENEEKTDSITTIKFNNDNKQPRESKSEVIQNHLKGMKGVVKKLENSLTESHLEQRHLLIQMHMDDIKNQNVTTQLEEARKENKQLLNIMQQKCHENDIPRSQIDVTAAYSTMSVVNLQYKYEELLAKYEGLLKIMTSRDKDIKRCHQENEKVTEELHATLKKLHECEFTLKKVCDKYMALKQRKDTKIDQLKTEKETLRLAHNQVVRLLHQQCTKNEDILMRQLHRTLKPERALLLKEVQRSNKFQHENILLKQEIACLKSKCNFPNLSVSKNDKVEDKMNK</sequence>
<name>A0A8K0GME6_IGNLU</name>
<organism evidence="2 3">
    <name type="scientific">Ignelater luminosus</name>
    <name type="common">Cucubano</name>
    <name type="synonym">Pyrophorus luminosus</name>
    <dbReference type="NCBI Taxonomy" id="2038154"/>
    <lineage>
        <taxon>Eukaryota</taxon>
        <taxon>Metazoa</taxon>
        <taxon>Ecdysozoa</taxon>
        <taxon>Arthropoda</taxon>
        <taxon>Hexapoda</taxon>
        <taxon>Insecta</taxon>
        <taxon>Pterygota</taxon>
        <taxon>Neoptera</taxon>
        <taxon>Endopterygota</taxon>
        <taxon>Coleoptera</taxon>
        <taxon>Polyphaga</taxon>
        <taxon>Elateriformia</taxon>
        <taxon>Elateroidea</taxon>
        <taxon>Elateridae</taxon>
        <taxon>Agrypninae</taxon>
        <taxon>Pyrophorini</taxon>
        <taxon>Ignelater</taxon>
    </lineage>
</organism>
<protein>
    <submittedName>
        <fullName evidence="2">Uncharacterized protein</fullName>
    </submittedName>
</protein>
<comment type="caution">
    <text evidence="2">The sequence shown here is derived from an EMBL/GenBank/DDBJ whole genome shotgun (WGS) entry which is preliminary data.</text>
</comment>
<dbReference type="OrthoDB" id="7405964at2759"/>
<reference evidence="2" key="1">
    <citation type="submission" date="2019-08" db="EMBL/GenBank/DDBJ databases">
        <title>The genome of the North American firefly Photinus pyralis.</title>
        <authorList>
            <consortium name="Photinus pyralis genome working group"/>
            <person name="Fallon T.R."/>
            <person name="Sander Lower S.E."/>
            <person name="Weng J.-K."/>
        </authorList>
    </citation>
    <scope>NUCLEOTIDE SEQUENCE</scope>
    <source>
        <strain evidence="2">TRF0915ILg1</strain>
        <tissue evidence="2">Whole body</tissue>
    </source>
</reference>